<organism evidence="2 3">
    <name type="scientific">Paenibacillus donghaensis</name>
    <dbReference type="NCBI Taxonomy" id="414771"/>
    <lineage>
        <taxon>Bacteria</taxon>
        <taxon>Bacillati</taxon>
        <taxon>Bacillota</taxon>
        <taxon>Bacilli</taxon>
        <taxon>Bacillales</taxon>
        <taxon>Paenibacillaceae</taxon>
        <taxon>Paenibacillus</taxon>
    </lineage>
</organism>
<evidence type="ECO:0000313" key="3">
    <source>
        <dbReference type="Proteomes" id="UP000249890"/>
    </source>
</evidence>
<dbReference type="EMBL" id="CP021780">
    <property type="protein sequence ID" value="ASA21217.1"/>
    <property type="molecule type" value="Genomic_DNA"/>
</dbReference>
<proteinExistence type="predicted"/>
<evidence type="ECO:0000259" key="1">
    <source>
        <dbReference type="Pfam" id="PF11575"/>
    </source>
</evidence>
<dbReference type="KEGG" id="pdh:B9T62_10725"/>
<dbReference type="AlphaFoldDB" id="A0A2Z2K7V3"/>
<accession>A0A2Z2K7V3</accession>
<dbReference type="InterPro" id="IPR024726">
    <property type="entry name" value="FhuF_C"/>
</dbReference>
<evidence type="ECO:0000313" key="2">
    <source>
        <dbReference type="EMBL" id="ASA21217.1"/>
    </source>
</evidence>
<name>A0A2Z2K7V3_9BACL</name>
<dbReference type="Proteomes" id="UP000249890">
    <property type="component" value="Chromosome"/>
</dbReference>
<protein>
    <recommendedName>
        <fullName evidence="1">Ferric siderophore reductase C-terminal domain-containing protein</fullName>
    </recommendedName>
</protein>
<feature type="domain" description="Ferric siderophore reductase C-terminal" evidence="1">
    <location>
        <begin position="273"/>
        <end position="292"/>
    </location>
</feature>
<dbReference type="GO" id="GO:0051537">
    <property type="term" value="F:2 iron, 2 sulfur cluster binding"/>
    <property type="evidence" value="ECO:0007669"/>
    <property type="project" value="InterPro"/>
</dbReference>
<gene>
    <name evidence="2" type="ORF">B9T62_10725</name>
</gene>
<keyword evidence="3" id="KW-1185">Reference proteome</keyword>
<dbReference type="Pfam" id="PF11575">
    <property type="entry name" value="FhuF_C"/>
    <property type="match status" value="1"/>
</dbReference>
<reference evidence="2 3" key="1">
    <citation type="submission" date="2017-06" db="EMBL/GenBank/DDBJ databases">
        <title>Complete genome sequence of Paenibacillus donghaensis KCTC 13049T isolated from East Sea sediment, South Korea.</title>
        <authorList>
            <person name="Jung B.K."/>
            <person name="Hong S.-J."/>
            <person name="Shin J.-H."/>
        </authorList>
    </citation>
    <scope>NUCLEOTIDE SEQUENCE [LARGE SCALE GENOMIC DNA]</scope>
    <source>
        <strain evidence="2 3">KCTC 13049</strain>
    </source>
</reference>
<sequence length="298" mass="34115">MRSRRIRCTRWPARIGLTLACHRWRTAMRLIRFLKPLKATRNKGDLRMCETDEMQWAERFFIHSEAVENAVVTLSLTELSLPANAEHLLITYAAMLGTDDKRLAAAFFCSWYAGICGAKHALLTAAHPMAHALCLSNMSVQLIRTEGFPMFSFHVHENRDDLCHKHGSVEELLDELGLFYKNDVRPIILALAEAAQVKAVMLWKQIYNQLYAYMEEDLENAAGHNSGLIIERFKSMTWELESEVFGLRSNPFRIIPKFRTDPNPPHRSISIKATCCLAYQLRADHGYCSSCPILCRLE</sequence>